<sequence>MAESSSSADNVPLSEPVHETPKTTDDCAICLAAVSERAIAVPCNHCCFDFLCLASWAAEQPTCPLCKTALTAIEYDWTSPTDFKIYLIPTPQTTPQHRAPARGRPSRRRPHDANDTEVDTALIRRRNIYTYQRYSLHIGSNRHSGFRNITASMIAQSATLQARASMWMRRELRVFGSLRHSVSDSPSRSWEAGRVFNAEYLLRSTLESLKLSGVKGGDAEEVLAGRIGRENARLFLHELGSWMRSPFESLEEWDRFVQYPAKNVVSLSAESGVTDKGA</sequence>
<dbReference type="SUPFAM" id="SSF57850">
    <property type="entry name" value="RING/U-box"/>
    <property type="match status" value="1"/>
</dbReference>
<keyword evidence="6" id="KW-0479">Metal-binding</keyword>
<keyword evidence="3" id="KW-0808">Transferase</keyword>
<dbReference type="GO" id="GO:0008270">
    <property type="term" value="F:zinc ion binding"/>
    <property type="evidence" value="ECO:0007669"/>
    <property type="project" value="UniProtKB-KW"/>
</dbReference>
<dbReference type="InterPro" id="IPR013083">
    <property type="entry name" value="Znf_RING/FYVE/PHD"/>
</dbReference>
<feature type="domain" description="RING-type" evidence="8">
    <location>
        <begin position="27"/>
        <end position="67"/>
    </location>
</feature>
<feature type="region of interest" description="Disordered" evidence="7">
    <location>
        <begin position="90"/>
        <end position="115"/>
    </location>
</feature>
<feature type="compositionally biased region" description="Basic residues" evidence="7">
    <location>
        <begin position="99"/>
        <end position="110"/>
    </location>
</feature>
<dbReference type="Gene3D" id="3.30.40.10">
    <property type="entry name" value="Zinc/RING finger domain, C3HC4 (zinc finger)"/>
    <property type="match status" value="1"/>
</dbReference>
<organism evidence="9 10">
    <name type="scientific">Microthyrium microscopicum</name>
    <dbReference type="NCBI Taxonomy" id="703497"/>
    <lineage>
        <taxon>Eukaryota</taxon>
        <taxon>Fungi</taxon>
        <taxon>Dikarya</taxon>
        <taxon>Ascomycota</taxon>
        <taxon>Pezizomycotina</taxon>
        <taxon>Dothideomycetes</taxon>
        <taxon>Dothideomycetes incertae sedis</taxon>
        <taxon>Microthyriales</taxon>
        <taxon>Microthyriaceae</taxon>
        <taxon>Microthyrium</taxon>
    </lineage>
</organism>
<keyword evidence="4" id="KW-0805">Transcription regulation</keyword>
<evidence type="ECO:0000256" key="5">
    <source>
        <dbReference type="ARBA" id="ARBA00023163"/>
    </source>
</evidence>
<evidence type="ECO:0000313" key="10">
    <source>
        <dbReference type="Proteomes" id="UP000799302"/>
    </source>
</evidence>
<dbReference type="EMBL" id="MU004241">
    <property type="protein sequence ID" value="KAF2665079.1"/>
    <property type="molecule type" value="Genomic_DNA"/>
</dbReference>
<dbReference type="PANTHER" id="PTHR46077">
    <property type="entry name" value="E3 UBIQUITIN-PROTEIN LIGASE TOPORS"/>
    <property type="match status" value="1"/>
</dbReference>
<dbReference type="GO" id="GO:0006513">
    <property type="term" value="P:protein monoubiquitination"/>
    <property type="evidence" value="ECO:0007669"/>
    <property type="project" value="TreeGrafter"/>
</dbReference>
<proteinExistence type="predicted"/>
<keyword evidence="6" id="KW-0862">Zinc</keyword>
<dbReference type="GO" id="GO:0061630">
    <property type="term" value="F:ubiquitin protein ligase activity"/>
    <property type="evidence" value="ECO:0007669"/>
    <property type="project" value="UniProtKB-EC"/>
</dbReference>
<evidence type="ECO:0000256" key="7">
    <source>
        <dbReference type="SAM" id="MobiDB-lite"/>
    </source>
</evidence>
<gene>
    <name evidence="9" type="ORF">BT63DRAFT_84440</name>
</gene>
<protein>
    <recommendedName>
        <fullName evidence="2">RING-type E3 ubiquitin transferase</fullName>
        <ecNumber evidence="2">2.3.2.27</ecNumber>
    </recommendedName>
</protein>
<accession>A0A6A6TYA9</accession>
<dbReference type="PROSITE" id="PS50089">
    <property type="entry name" value="ZF_RING_2"/>
    <property type="match status" value="1"/>
</dbReference>
<keyword evidence="10" id="KW-1185">Reference proteome</keyword>
<comment type="catalytic activity">
    <reaction evidence="1">
        <text>S-ubiquitinyl-[E2 ubiquitin-conjugating enzyme]-L-cysteine + [acceptor protein]-L-lysine = [E2 ubiquitin-conjugating enzyme]-L-cysteine + N(6)-ubiquitinyl-[acceptor protein]-L-lysine.</text>
        <dbReference type="EC" id="2.3.2.27"/>
    </reaction>
</comment>
<dbReference type="SMART" id="SM00184">
    <property type="entry name" value="RING"/>
    <property type="match status" value="1"/>
</dbReference>
<keyword evidence="5" id="KW-0804">Transcription</keyword>
<dbReference type="Proteomes" id="UP000799302">
    <property type="component" value="Unassembled WGS sequence"/>
</dbReference>
<evidence type="ECO:0000256" key="3">
    <source>
        <dbReference type="ARBA" id="ARBA00022679"/>
    </source>
</evidence>
<evidence type="ECO:0000256" key="6">
    <source>
        <dbReference type="PROSITE-ProRule" id="PRU00175"/>
    </source>
</evidence>
<evidence type="ECO:0000256" key="2">
    <source>
        <dbReference type="ARBA" id="ARBA00012483"/>
    </source>
</evidence>
<dbReference type="EC" id="2.3.2.27" evidence="2"/>
<evidence type="ECO:0000256" key="1">
    <source>
        <dbReference type="ARBA" id="ARBA00000900"/>
    </source>
</evidence>
<evidence type="ECO:0000313" key="9">
    <source>
        <dbReference type="EMBL" id="KAF2665079.1"/>
    </source>
</evidence>
<evidence type="ECO:0000259" key="8">
    <source>
        <dbReference type="PROSITE" id="PS50089"/>
    </source>
</evidence>
<reference evidence="9" key="1">
    <citation type="journal article" date="2020" name="Stud. Mycol.">
        <title>101 Dothideomycetes genomes: a test case for predicting lifestyles and emergence of pathogens.</title>
        <authorList>
            <person name="Haridas S."/>
            <person name="Albert R."/>
            <person name="Binder M."/>
            <person name="Bloem J."/>
            <person name="Labutti K."/>
            <person name="Salamov A."/>
            <person name="Andreopoulos B."/>
            <person name="Baker S."/>
            <person name="Barry K."/>
            <person name="Bills G."/>
            <person name="Bluhm B."/>
            <person name="Cannon C."/>
            <person name="Castanera R."/>
            <person name="Culley D."/>
            <person name="Daum C."/>
            <person name="Ezra D."/>
            <person name="Gonzalez J."/>
            <person name="Henrissat B."/>
            <person name="Kuo A."/>
            <person name="Liang C."/>
            <person name="Lipzen A."/>
            <person name="Lutzoni F."/>
            <person name="Magnuson J."/>
            <person name="Mondo S."/>
            <person name="Nolan M."/>
            <person name="Ohm R."/>
            <person name="Pangilinan J."/>
            <person name="Park H.-J."/>
            <person name="Ramirez L."/>
            <person name="Alfaro M."/>
            <person name="Sun H."/>
            <person name="Tritt A."/>
            <person name="Yoshinaga Y."/>
            <person name="Zwiers L.-H."/>
            <person name="Turgeon B."/>
            <person name="Goodwin S."/>
            <person name="Spatafora J."/>
            <person name="Crous P."/>
            <person name="Grigoriev I."/>
        </authorList>
    </citation>
    <scope>NUCLEOTIDE SEQUENCE</scope>
    <source>
        <strain evidence="9">CBS 115976</strain>
    </source>
</reference>
<dbReference type="AlphaFoldDB" id="A0A6A6TYA9"/>
<keyword evidence="6" id="KW-0863">Zinc-finger</keyword>
<dbReference type="PANTHER" id="PTHR46077:SF1">
    <property type="entry name" value="TOP1 BINDING ARGININE_SERINE RICH PROTEIN, E3 UBIQUITIN LIGASE"/>
    <property type="match status" value="1"/>
</dbReference>
<name>A0A6A6TYA9_9PEZI</name>
<evidence type="ECO:0000256" key="4">
    <source>
        <dbReference type="ARBA" id="ARBA00023015"/>
    </source>
</evidence>
<dbReference type="GO" id="GO:0000209">
    <property type="term" value="P:protein polyubiquitination"/>
    <property type="evidence" value="ECO:0007669"/>
    <property type="project" value="TreeGrafter"/>
</dbReference>
<dbReference type="OrthoDB" id="21204at2759"/>
<dbReference type="Pfam" id="PF13639">
    <property type="entry name" value="zf-RING_2"/>
    <property type="match status" value="1"/>
</dbReference>
<dbReference type="InterPro" id="IPR001841">
    <property type="entry name" value="Znf_RING"/>
</dbReference>